<dbReference type="Proteomes" id="UP000250369">
    <property type="component" value="Unassembled WGS sequence"/>
</dbReference>
<organism evidence="5 6">
    <name type="scientific">Paenibacillus contaminans</name>
    <dbReference type="NCBI Taxonomy" id="450362"/>
    <lineage>
        <taxon>Bacteria</taxon>
        <taxon>Bacillati</taxon>
        <taxon>Bacillota</taxon>
        <taxon>Bacilli</taxon>
        <taxon>Bacillales</taxon>
        <taxon>Paenibacillaceae</taxon>
        <taxon>Paenibacillus</taxon>
    </lineage>
</organism>
<dbReference type="SUPFAM" id="SSF51215">
    <property type="entry name" value="Regulatory protein AraC"/>
    <property type="match status" value="1"/>
</dbReference>
<keyword evidence="2" id="KW-0238">DNA-binding</keyword>
<dbReference type="SUPFAM" id="SSF46689">
    <property type="entry name" value="Homeodomain-like"/>
    <property type="match status" value="1"/>
</dbReference>
<dbReference type="InterPro" id="IPR018060">
    <property type="entry name" value="HTH_AraC"/>
</dbReference>
<evidence type="ECO:0000256" key="2">
    <source>
        <dbReference type="ARBA" id="ARBA00023125"/>
    </source>
</evidence>
<evidence type="ECO:0000256" key="1">
    <source>
        <dbReference type="ARBA" id="ARBA00023015"/>
    </source>
</evidence>
<sequence length="288" mass="33816">MSFAAFHPYVYYATEYPFSKGQSSSPRICYTSSLYLISAGKGVITTCGRMHAAVPGSLVYIPAGQPHEWIADTHEPMVHVCCYFDWSYTNRSGVFERASTICYDFSQLRASLVGPQFPYPIPEHMSVETLRVWTDWFERFYTANDYTNERTFMRSLKVQSHFQQFIEFFLSYALQSDKIPDPRMNKLLDRIEQDLVRGNLEPLEAYYMDLKISRGYFFELFKQSTGLSPMQYINNFRISRAKDDLRFSDLSVTEIAEKHRFSSIHYFSKLFRQLTGFTPREFRETHQV</sequence>
<evidence type="ECO:0000256" key="3">
    <source>
        <dbReference type="ARBA" id="ARBA00023163"/>
    </source>
</evidence>
<reference evidence="5 6" key="1">
    <citation type="journal article" date="2009" name="Int. J. Syst. Evol. Microbiol.">
        <title>Paenibacillus contaminans sp. nov., isolated from a contaminated laboratory plate.</title>
        <authorList>
            <person name="Chou J.H."/>
            <person name="Lee J.H."/>
            <person name="Lin M.C."/>
            <person name="Chang P.S."/>
            <person name="Arun A.B."/>
            <person name="Young C.C."/>
            <person name="Chen W.M."/>
        </authorList>
    </citation>
    <scope>NUCLEOTIDE SEQUENCE [LARGE SCALE GENOMIC DNA]</scope>
    <source>
        <strain evidence="5 6">CKOBP-6</strain>
    </source>
</reference>
<comment type="caution">
    <text evidence="5">The sequence shown here is derived from an EMBL/GenBank/DDBJ whole genome shotgun (WGS) entry which is preliminary data.</text>
</comment>
<dbReference type="PANTHER" id="PTHR43280">
    <property type="entry name" value="ARAC-FAMILY TRANSCRIPTIONAL REGULATOR"/>
    <property type="match status" value="1"/>
</dbReference>
<dbReference type="OrthoDB" id="2547375at2"/>
<keyword evidence="6" id="KW-1185">Reference proteome</keyword>
<evidence type="ECO:0000313" key="6">
    <source>
        <dbReference type="Proteomes" id="UP000250369"/>
    </source>
</evidence>
<dbReference type="InterPro" id="IPR009057">
    <property type="entry name" value="Homeodomain-like_sf"/>
</dbReference>
<keyword evidence="1" id="KW-0805">Transcription regulation</keyword>
<keyword evidence="3" id="KW-0804">Transcription</keyword>
<dbReference type="PROSITE" id="PS00041">
    <property type="entry name" value="HTH_ARAC_FAMILY_1"/>
    <property type="match status" value="1"/>
</dbReference>
<dbReference type="RefSeq" id="WP_113034676.1">
    <property type="nucleotide sequence ID" value="NZ_QMFB01000023.1"/>
</dbReference>
<evidence type="ECO:0000313" key="5">
    <source>
        <dbReference type="EMBL" id="RAV15557.1"/>
    </source>
</evidence>
<name>A0A329MEL0_9BACL</name>
<protein>
    <submittedName>
        <fullName evidence="5">AraC family transcriptional regulator</fullName>
    </submittedName>
</protein>
<dbReference type="PRINTS" id="PR00032">
    <property type="entry name" value="HTHARAC"/>
</dbReference>
<dbReference type="GO" id="GO:0003700">
    <property type="term" value="F:DNA-binding transcription factor activity"/>
    <property type="evidence" value="ECO:0007669"/>
    <property type="project" value="InterPro"/>
</dbReference>
<feature type="domain" description="HTH araC/xylS-type" evidence="4">
    <location>
        <begin position="185"/>
        <end position="285"/>
    </location>
</feature>
<dbReference type="PANTHER" id="PTHR43280:SF28">
    <property type="entry name" value="HTH-TYPE TRANSCRIPTIONAL ACTIVATOR RHAS"/>
    <property type="match status" value="1"/>
</dbReference>
<dbReference type="InterPro" id="IPR020449">
    <property type="entry name" value="Tscrpt_reg_AraC-type_HTH"/>
</dbReference>
<dbReference type="Gene3D" id="1.10.10.60">
    <property type="entry name" value="Homeodomain-like"/>
    <property type="match status" value="2"/>
</dbReference>
<accession>A0A329MEL0</accession>
<dbReference type="InterPro" id="IPR003313">
    <property type="entry name" value="AraC-bd"/>
</dbReference>
<dbReference type="AlphaFoldDB" id="A0A329MEL0"/>
<dbReference type="Pfam" id="PF12833">
    <property type="entry name" value="HTH_18"/>
    <property type="match status" value="1"/>
</dbReference>
<dbReference type="SMART" id="SM00342">
    <property type="entry name" value="HTH_ARAC"/>
    <property type="match status" value="1"/>
</dbReference>
<dbReference type="PROSITE" id="PS01124">
    <property type="entry name" value="HTH_ARAC_FAMILY_2"/>
    <property type="match status" value="1"/>
</dbReference>
<dbReference type="GO" id="GO:0043565">
    <property type="term" value="F:sequence-specific DNA binding"/>
    <property type="evidence" value="ECO:0007669"/>
    <property type="project" value="InterPro"/>
</dbReference>
<dbReference type="Pfam" id="PF02311">
    <property type="entry name" value="AraC_binding"/>
    <property type="match status" value="1"/>
</dbReference>
<evidence type="ECO:0000259" key="4">
    <source>
        <dbReference type="PROSITE" id="PS01124"/>
    </source>
</evidence>
<dbReference type="InterPro" id="IPR014710">
    <property type="entry name" value="RmlC-like_jellyroll"/>
</dbReference>
<gene>
    <name evidence="5" type="ORF">DQG23_29695</name>
</gene>
<proteinExistence type="predicted"/>
<dbReference type="Gene3D" id="2.60.120.10">
    <property type="entry name" value="Jelly Rolls"/>
    <property type="match status" value="1"/>
</dbReference>
<dbReference type="InterPro" id="IPR018062">
    <property type="entry name" value="HTH_AraC-typ_CS"/>
</dbReference>
<dbReference type="EMBL" id="QMFB01000023">
    <property type="protein sequence ID" value="RAV15557.1"/>
    <property type="molecule type" value="Genomic_DNA"/>
</dbReference>
<dbReference type="InterPro" id="IPR037923">
    <property type="entry name" value="HTH-like"/>
</dbReference>